<organism evidence="2 3">
    <name type="scientific">Exiguobacterium oxidotolerans</name>
    <dbReference type="NCBI Taxonomy" id="223958"/>
    <lineage>
        <taxon>Bacteria</taxon>
        <taxon>Bacillati</taxon>
        <taxon>Bacillota</taxon>
        <taxon>Bacilli</taxon>
        <taxon>Bacillales</taxon>
        <taxon>Bacillales Family XII. Incertae Sedis</taxon>
        <taxon>Exiguobacterium</taxon>
    </lineage>
</organism>
<dbReference type="EMBL" id="CABWKQ010000058">
    <property type="protein sequence ID" value="VWX38749.1"/>
    <property type="molecule type" value="Genomic_DNA"/>
</dbReference>
<evidence type="ECO:0008006" key="4">
    <source>
        <dbReference type="Google" id="ProtNLM"/>
    </source>
</evidence>
<keyword evidence="3" id="KW-1185">Reference proteome</keyword>
<dbReference type="AlphaFoldDB" id="A0A653IIV9"/>
<reference evidence="2 3" key="1">
    <citation type="submission" date="2019-10" db="EMBL/GenBank/DDBJ databases">
        <authorList>
            <person name="Karimi E."/>
        </authorList>
    </citation>
    <scope>NUCLEOTIDE SEQUENCE [LARGE SCALE GENOMIC DNA]</scope>
    <source>
        <strain evidence="2">Exiguobacterium sp. 9Y</strain>
    </source>
</reference>
<evidence type="ECO:0000313" key="3">
    <source>
        <dbReference type="Proteomes" id="UP000439752"/>
    </source>
</evidence>
<accession>A0A653IIV9</accession>
<gene>
    <name evidence="2" type="ORF">EXIGUO9Y_80077</name>
</gene>
<evidence type="ECO:0000256" key="1">
    <source>
        <dbReference type="SAM" id="Phobius"/>
    </source>
</evidence>
<dbReference type="RefSeq" id="WP_159172599.1">
    <property type="nucleotide sequence ID" value="NZ_LR732308.1"/>
</dbReference>
<feature type="transmembrane region" description="Helical" evidence="1">
    <location>
        <begin position="46"/>
        <end position="64"/>
    </location>
</feature>
<sequence>MQEKNIDFLTTAEAILFVGSLFMWIYVAHTFVFIDSFASLFFMQSWWLLLPLMTFLMFLISFISRRTEWRWSNQETKELNEKRKV</sequence>
<keyword evidence="1" id="KW-1133">Transmembrane helix</keyword>
<feature type="transmembrane region" description="Helical" evidence="1">
    <location>
        <begin position="12"/>
        <end position="34"/>
    </location>
</feature>
<dbReference type="Proteomes" id="UP000439752">
    <property type="component" value="Unassembled WGS sequence"/>
</dbReference>
<protein>
    <recommendedName>
        <fullName evidence="4">Integral membrane protein</fullName>
    </recommendedName>
</protein>
<keyword evidence="1" id="KW-0812">Transmembrane</keyword>
<keyword evidence="1" id="KW-0472">Membrane</keyword>
<proteinExistence type="predicted"/>
<name>A0A653IIV9_9BACL</name>
<evidence type="ECO:0000313" key="2">
    <source>
        <dbReference type="EMBL" id="VWX38749.1"/>
    </source>
</evidence>